<keyword evidence="2" id="KW-1185">Reference proteome</keyword>
<dbReference type="Proteomes" id="UP000054383">
    <property type="component" value="Unassembled WGS sequence"/>
</dbReference>
<evidence type="ECO:0000313" key="1">
    <source>
        <dbReference type="EMBL" id="CRG91085.1"/>
    </source>
</evidence>
<evidence type="ECO:0000313" key="2">
    <source>
        <dbReference type="Proteomes" id="UP000054383"/>
    </source>
</evidence>
<organism evidence="1 2">
    <name type="scientific">Talaromyces islandicus</name>
    <name type="common">Penicillium islandicum</name>
    <dbReference type="NCBI Taxonomy" id="28573"/>
    <lineage>
        <taxon>Eukaryota</taxon>
        <taxon>Fungi</taxon>
        <taxon>Dikarya</taxon>
        <taxon>Ascomycota</taxon>
        <taxon>Pezizomycotina</taxon>
        <taxon>Eurotiomycetes</taxon>
        <taxon>Eurotiomycetidae</taxon>
        <taxon>Eurotiales</taxon>
        <taxon>Trichocomaceae</taxon>
        <taxon>Talaromyces</taxon>
        <taxon>Talaromyces sect. Islandici</taxon>
    </lineage>
</organism>
<protein>
    <submittedName>
        <fullName evidence="1">Uncharacterized protein</fullName>
    </submittedName>
</protein>
<proteinExistence type="predicted"/>
<reference evidence="1 2" key="1">
    <citation type="submission" date="2015-04" db="EMBL/GenBank/DDBJ databases">
        <authorList>
            <person name="Syromyatnikov M.Y."/>
            <person name="Popov V.N."/>
        </authorList>
    </citation>
    <scope>NUCLEOTIDE SEQUENCE [LARGE SCALE GENOMIC DNA]</scope>
    <source>
        <strain evidence="1">WF-38-12</strain>
    </source>
</reference>
<name>A0A0U1M672_TALIS</name>
<sequence>MLSHRRSKPPPPGAADFALGPLLHLDVTSQHPRGVYNVSFSYVLFILLYRQWVYDYVTSEELVMWRIKAKIDKLAQNRSPASLDEAIQQGDFDALLCRYPVEVSRLIRINEASNDVIGSGYSYDYDDFKSYFNSGVFHEMWSERFRDWITLIELQQAEGWTGYQRTFHFTGGFALLEEIEHVLRDNLAIWKVWDCRALIESLMARKGALFHFYNTVRKRPDYNHKKFDYDPDHTIQSKHAPSAS</sequence>
<gene>
    <name evidence="1" type="ORF">PISL3812_08133</name>
</gene>
<accession>A0A0U1M672</accession>
<dbReference type="STRING" id="28573.A0A0U1M672"/>
<dbReference type="OrthoDB" id="4519937at2759"/>
<dbReference type="AlphaFoldDB" id="A0A0U1M672"/>
<dbReference type="EMBL" id="CVMT01000009">
    <property type="protein sequence ID" value="CRG91085.1"/>
    <property type="molecule type" value="Genomic_DNA"/>
</dbReference>